<dbReference type="GO" id="GO:0035060">
    <property type="term" value="C:brahma complex"/>
    <property type="evidence" value="ECO:0007669"/>
    <property type="project" value="EnsemblMetazoa"/>
</dbReference>
<protein>
    <submittedName>
        <fullName evidence="2">GM11099</fullName>
    </submittedName>
</protein>
<dbReference type="Proteomes" id="UP000001292">
    <property type="component" value="Unassembled WGS sequence"/>
</dbReference>
<dbReference type="HOGENOM" id="CLU_1483506_0_0_1"/>
<dbReference type="AlphaFoldDB" id="B4ILK2"/>
<evidence type="ECO:0000313" key="3">
    <source>
        <dbReference type="Proteomes" id="UP000001292"/>
    </source>
</evidence>
<evidence type="ECO:0000256" key="1">
    <source>
        <dbReference type="SAM" id="MobiDB-lite"/>
    </source>
</evidence>
<feature type="compositionally biased region" description="Basic residues" evidence="1">
    <location>
        <begin position="135"/>
        <end position="146"/>
    </location>
</feature>
<organism evidence="3">
    <name type="scientific">Drosophila sechellia</name>
    <name type="common">Fruit fly</name>
    <dbReference type="NCBI Taxonomy" id="7238"/>
    <lineage>
        <taxon>Eukaryota</taxon>
        <taxon>Metazoa</taxon>
        <taxon>Ecdysozoa</taxon>
        <taxon>Arthropoda</taxon>
        <taxon>Hexapoda</taxon>
        <taxon>Insecta</taxon>
        <taxon>Pterygota</taxon>
        <taxon>Neoptera</taxon>
        <taxon>Endopterygota</taxon>
        <taxon>Diptera</taxon>
        <taxon>Brachycera</taxon>
        <taxon>Muscomorpha</taxon>
        <taxon>Ephydroidea</taxon>
        <taxon>Drosophilidae</taxon>
        <taxon>Drosophila</taxon>
        <taxon>Sophophora</taxon>
    </lineage>
</organism>
<reference evidence="2 3" key="1">
    <citation type="journal article" date="2007" name="Nature">
        <title>Evolution of genes and genomes on the Drosophila phylogeny.</title>
        <authorList>
            <consortium name="Drosophila 12 Genomes Consortium"/>
            <person name="Clark A.G."/>
            <person name="Eisen M.B."/>
            <person name="Smith D.R."/>
            <person name="Bergman C.M."/>
            <person name="Oliver B."/>
            <person name="Markow T.A."/>
            <person name="Kaufman T.C."/>
            <person name="Kellis M."/>
            <person name="Gelbart W."/>
            <person name="Iyer V.N."/>
            <person name="Pollard D.A."/>
            <person name="Sackton T.B."/>
            <person name="Larracuente A.M."/>
            <person name="Singh N.D."/>
            <person name="Abad J.P."/>
            <person name="Abt D.N."/>
            <person name="Adryan B."/>
            <person name="Aguade M."/>
            <person name="Akashi H."/>
            <person name="Anderson W.W."/>
            <person name="Aquadro C.F."/>
            <person name="Ardell D.H."/>
            <person name="Arguello R."/>
            <person name="Artieri C.G."/>
            <person name="Barbash D.A."/>
            <person name="Barker D."/>
            <person name="Barsanti P."/>
            <person name="Batterham P."/>
            <person name="Batzoglou S."/>
            <person name="Begun D."/>
            <person name="Bhutkar A."/>
            <person name="Blanco E."/>
            <person name="Bosak S.A."/>
            <person name="Bradley R.K."/>
            <person name="Brand A.D."/>
            <person name="Brent M.R."/>
            <person name="Brooks A.N."/>
            <person name="Brown R.H."/>
            <person name="Butlin R.K."/>
            <person name="Caggese C."/>
            <person name="Calvi B.R."/>
            <person name="Bernardo de Carvalho A."/>
            <person name="Caspi A."/>
            <person name="Castrezana S."/>
            <person name="Celniker S.E."/>
            <person name="Chang J.L."/>
            <person name="Chapple C."/>
            <person name="Chatterji S."/>
            <person name="Chinwalla A."/>
            <person name="Civetta A."/>
            <person name="Clifton S.W."/>
            <person name="Comeron J.M."/>
            <person name="Costello J.C."/>
            <person name="Coyne J.A."/>
            <person name="Daub J."/>
            <person name="David R.G."/>
            <person name="Delcher A.L."/>
            <person name="Delehaunty K."/>
            <person name="Do C.B."/>
            <person name="Ebling H."/>
            <person name="Edwards K."/>
            <person name="Eickbush T."/>
            <person name="Evans J.D."/>
            <person name="Filipski A."/>
            <person name="Findeiss S."/>
            <person name="Freyhult E."/>
            <person name="Fulton L."/>
            <person name="Fulton R."/>
            <person name="Garcia A.C."/>
            <person name="Gardiner A."/>
            <person name="Garfield D.A."/>
            <person name="Garvin B.E."/>
            <person name="Gibson G."/>
            <person name="Gilbert D."/>
            <person name="Gnerre S."/>
            <person name="Godfrey J."/>
            <person name="Good R."/>
            <person name="Gotea V."/>
            <person name="Gravely B."/>
            <person name="Greenberg A.J."/>
            <person name="Griffiths-Jones S."/>
            <person name="Gross S."/>
            <person name="Guigo R."/>
            <person name="Gustafson E.A."/>
            <person name="Haerty W."/>
            <person name="Hahn M.W."/>
            <person name="Halligan D.L."/>
            <person name="Halpern A.L."/>
            <person name="Halter G.M."/>
            <person name="Han M.V."/>
            <person name="Heger A."/>
            <person name="Hillier L."/>
            <person name="Hinrichs A.S."/>
            <person name="Holmes I."/>
            <person name="Hoskins R.A."/>
            <person name="Hubisz M.J."/>
            <person name="Hultmark D."/>
            <person name="Huntley M.A."/>
            <person name="Jaffe D.B."/>
            <person name="Jagadeeshan S."/>
            <person name="Jeck W.R."/>
            <person name="Johnson J."/>
            <person name="Jones C.D."/>
            <person name="Jordan W.C."/>
            <person name="Karpen G.H."/>
            <person name="Kataoka E."/>
            <person name="Keightley P.D."/>
            <person name="Kheradpour P."/>
            <person name="Kirkness E.F."/>
            <person name="Koerich L.B."/>
            <person name="Kristiansen K."/>
            <person name="Kudrna D."/>
            <person name="Kulathinal R.J."/>
            <person name="Kumar S."/>
            <person name="Kwok R."/>
            <person name="Lander E."/>
            <person name="Langley C.H."/>
            <person name="Lapoint R."/>
            <person name="Lazzaro B.P."/>
            <person name="Lee S.J."/>
            <person name="Levesque L."/>
            <person name="Li R."/>
            <person name="Lin C.F."/>
            <person name="Lin M.F."/>
            <person name="Lindblad-Toh K."/>
            <person name="Llopart A."/>
            <person name="Long M."/>
            <person name="Low L."/>
            <person name="Lozovsky E."/>
            <person name="Lu J."/>
            <person name="Luo M."/>
            <person name="Machado C.A."/>
            <person name="Makalowski W."/>
            <person name="Marzo M."/>
            <person name="Matsuda M."/>
            <person name="Matzkin L."/>
            <person name="McAllister B."/>
            <person name="McBride C.S."/>
            <person name="McKernan B."/>
            <person name="McKernan K."/>
            <person name="Mendez-Lago M."/>
            <person name="Minx P."/>
            <person name="Mollenhauer M.U."/>
            <person name="Montooth K."/>
            <person name="Mount S.M."/>
            <person name="Mu X."/>
            <person name="Myers E."/>
            <person name="Negre B."/>
            <person name="Newfeld S."/>
            <person name="Nielsen R."/>
            <person name="Noor M.A."/>
            <person name="O'Grady P."/>
            <person name="Pachter L."/>
            <person name="Papaceit M."/>
            <person name="Parisi M.J."/>
            <person name="Parisi M."/>
            <person name="Parts L."/>
            <person name="Pedersen J.S."/>
            <person name="Pesole G."/>
            <person name="Phillippy A.M."/>
            <person name="Ponting C.P."/>
            <person name="Pop M."/>
            <person name="Porcelli D."/>
            <person name="Powell J.R."/>
            <person name="Prohaska S."/>
            <person name="Pruitt K."/>
            <person name="Puig M."/>
            <person name="Quesneville H."/>
            <person name="Ram K.R."/>
            <person name="Rand D."/>
            <person name="Rasmussen M.D."/>
            <person name="Reed L.K."/>
            <person name="Reenan R."/>
            <person name="Reily A."/>
            <person name="Remington K.A."/>
            <person name="Rieger T.T."/>
            <person name="Ritchie M.G."/>
            <person name="Robin C."/>
            <person name="Rogers Y.H."/>
            <person name="Rohde C."/>
            <person name="Rozas J."/>
            <person name="Rubenfield M.J."/>
            <person name="Ruiz A."/>
            <person name="Russo S."/>
            <person name="Salzberg S.L."/>
            <person name="Sanchez-Gracia A."/>
            <person name="Saranga D.J."/>
            <person name="Sato H."/>
            <person name="Schaeffer S.W."/>
            <person name="Schatz M.C."/>
            <person name="Schlenke T."/>
            <person name="Schwartz R."/>
            <person name="Segarra C."/>
            <person name="Singh R.S."/>
            <person name="Sirot L."/>
            <person name="Sirota M."/>
            <person name="Sisneros N.B."/>
            <person name="Smith C.D."/>
            <person name="Smith T.F."/>
            <person name="Spieth J."/>
            <person name="Stage D.E."/>
            <person name="Stark A."/>
            <person name="Stephan W."/>
            <person name="Strausberg R.L."/>
            <person name="Strempel S."/>
            <person name="Sturgill D."/>
            <person name="Sutton G."/>
            <person name="Sutton G.G."/>
            <person name="Tao W."/>
            <person name="Teichmann S."/>
            <person name="Tobari Y.N."/>
            <person name="Tomimura Y."/>
            <person name="Tsolas J.M."/>
            <person name="Valente V.L."/>
            <person name="Venter E."/>
            <person name="Venter J.C."/>
            <person name="Vicario S."/>
            <person name="Vieira F.G."/>
            <person name="Vilella A.J."/>
            <person name="Villasante A."/>
            <person name="Walenz B."/>
            <person name="Wang J."/>
            <person name="Wasserman M."/>
            <person name="Watts T."/>
            <person name="Wilson D."/>
            <person name="Wilson R.K."/>
            <person name="Wing R.A."/>
            <person name="Wolfner M.F."/>
            <person name="Wong A."/>
            <person name="Wong G.K."/>
            <person name="Wu C.I."/>
            <person name="Wu G."/>
            <person name="Yamamoto D."/>
            <person name="Yang H.P."/>
            <person name="Yang S.P."/>
            <person name="Yorke J.A."/>
            <person name="Yoshida K."/>
            <person name="Zdobnov E."/>
            <person name="Zhang P."/>
            <person name="Zhang Y."/>
            <person name="Zimin A.V."/>
            <person name="Baldwin J."/>
            <person name="Abdouelleil A."/>
            <person name="Abdulkadir J."/>
            <person name="Abebe A."/>
            <person name="Abera B."/>
            <person name="Abreu J."/>
            <person name="Acer S.C."/>
            <person name="Aftuck L."/>
            <person name="Alexander A."/>
            <person name="An P."/>
            <person name="Anderson E."/>
            <person name="Anderson S."/>
            <person name="Arachi H."/>
            <person name="Azer M."/>
            <person name="Bachantsang P."/>
            <person name="Barry A."/>
            <person name="Bayul T."/>
            <person name="Berlin A."/>
            <person name="Bessette D."/>
            <person name="Bloom T."/>
            <person name="Blye J."/>
            <person name="Boguslavskiy L."/>
            <person name="Bonnet C."/>
            <person name="Boukhgalter B."/>
            <person name="Bourzgui I."/>
            <person name="Brown A."/>
            <person name="Cahill P."/>
            <person name="Channer S."/>
            <person name="Cheshatsang Y."/>
            <person name="Chuda L."/>
            <person name="Citroen M."/>
            <person name="Collymore A."/>
            <person name="Cooke P."/>
            <person name="Costello M."/>
            <person name="D'Aco K."/>
            <person name="Daza R."/>
            <person name="De Haan G."/>
            <person name="DeGray S."/>
            <person name="DeMaso C."/>
            <person name="Dhargay N."/>
            <person name="Dooley K."/>
            <person name="Dooley E."/>
            <person name="Doricent M."/>
            <person name="Dorje P."/>
            <person name="Dorjee K."/>
            <person name="Dupes A."/>
            <person name="Elong R."/>
            <person name="Falk J."/>
            <person name="Farina A."/>
            <person name="Faro S."/>
            <person name="Ferguson D."/>
            <person name="Fisher S."/>
            <person name="Foley C.D."/>
            <person name="Franke A."/>
            <person name="Friedrich D."/>
            <person name="Gadbois L."/>
            <person name="Gearin G."/>
            <person name="Gearin C.R."/>
            <person name="Giannoukos G."/>
            <person name="Goode T."/>
            <person name="Graham J."/>
            <person name="Grandbois E."/>
            <person name="Grewal S."/>
            <person name="Gyaltsen K."/>
            <person name="Hafez N."/>
            <person name="Hagos B."/>
            <person name="Hall J."/>
            <person name="Henson C."/>
            <person name="Hollinger A."/>
            <person name="Honan T."/>
            <person name="Huard M.D."/>
            <person name="Hughes L."/>
            <person name="Hurhula B."/>
            <person name="Husby M.E."/>
            <person name="Kamat A."/>
            <person name="Kanga B."/>
            <person name="Kashin S."/>
            <person name="Khazanovich D."/>
            <person name="Kisner P."/>
            <person name="Lance K."/>
            <person name="Lara M."/>
            <person name="Lee W."/>
            <person name="Lennon N."/>
            <person name="Letendre F."/>
            <person name="LeVine R."/>
            <person name="Lipovsky A."/>
            <person name="Liu X."/>
            <person name="Liu J."/>
            <person name="Liu S."/>
            <person name="Lokyitsang T."/>
            <person name="Lokyitsang Y."/>
            <person name="Lubonja R."/>
            <person name="Lui A."/>
            <person name="MacDonald P."/>
            <person name="Magnisalis V."/>
            <person name="Maru K."/>
            <person name="Matthews C."/>
            <person name="McCusker W."/>
            <person name="McDonough S."/>
            <person name="Mehta T."/>
            <person name="Meldrim J."/>
            <person name="Meneus L."/>
            <person name="Mihai O."/>
            <person name="Mihalev A."/>
            <person name="Mihova T."/>
            <person name="Mittelman R."/>
            <person name="Mlenga V."/>
            <person name="Montmayeur A."/>
            <person name="Mulrain L."/>
            <person name="Navidi A."/>
            <person name="Naylor J."/>
            <person name="Negash T."/>
            <person name="Nguyen T."/>
            <person name="Nguyen N."/>
            <person name="Nicol R."/>
            <person name="Norbu C."/>
            <person name="Norbu N."/>
            <person name="Novod N."/>
            <person name="O'Neill B."/>
            <person name="Osman S."/>
            <person name="Markiewicz E."/>
            <person name="Oyono O.L."/>
            <person name="Patti C."/>
            <person name="Phunkhang P."/>
            <person name="Pierre F."/>
            <person name="Priest M."/>
            <person name="Raghuraman S."/>
            <person name="Rege F."/>
            <person name="Reyes R."/>
            <person name="Rise C."/>
            <person name="Rogov P."/>
            <person name="Ross K."/>
            <person name="Ryan E."/>
            <person name="Settipalli S."/>
            <person name="Shea T."/>
            <person name="Sherpa N."/>
            <person name="Shi L."/>
            <person name="Shih D."/>
            <person name="Sparrow T."/>
            <person name="Spaulding J."/>
            <person name="Stalker J."/>
            <person name="Stange-Thomann N."/>
            <person name="Stavropoulos S."/>
            <person name="Stone C."/>
            <person name="Strader C."/>
            <person name="Tesfaye S."/>
            <person name="Thomson T."/>
            <person name="Thoulutsang Y."/>
            <person name="Thoulutsang D."/>
            <person name="Topham K."/>
            <person name="Topping I."/>
            <person name="Tsamla T."/>
            <person name="Vassiliev H."/>
            <person name="Vo A."/>
            <person name="Wangchuk T."/>
            <person name="Wangdi T."/>
            <person name="Weiand M."/>
            <person name="Wilkinson J."/>
            <person name="Wilson A."/>
            <person name="Yadav S."/>
            <person name="Young G."/>
            <person name="Yu Q."/>
            <person name="Zembek L."/>
            <person name="Zhong D."/>
            <person name="Zimmer A."/>
            <person name="Zwirko Z."/>
            <person name="Jaffe D.B."/>
            <person name="Alvarez P."/>
            <person name="Brockman W."/>
            <person name="Butler J."/>
            <person name="Chin C."/>
            <person name="Gnerre S."/>
            <person name="Grabherr M."/>
            <person name="Kleber M."/>
            <person name="Mauceli E."/>
            <person name="MacCallum I."/>
        </authorList>
    </citation>
    <scope>NUCLEOTIDE SEQUENCE [LARGE SCALE GENOMIC DNA]</scope>
    <source>
        <strain evidence="3">Rob3c / Tucson 14021-0248.25</strain>
    </source>
</reference>
<feature type="compositionally biased region" description="Acidic residues" evidence="1">
    <location>
        <begin position="117"/>
        <end position="130"/>
    </location>
</feature>
<gene>
    <name evidence="2" type="primary">Dsec\GM11099</name>
    <name evidence="2" type="ORF">Dsec_GM11099</name>
</gene>
<dbReference type="PhylomeDB" id="B4ILK2"/>
<accession>B4ILK2</accession>
<feature type="compositionally biased region" description="Basic residues" evidence="1">
    <location>
        <begin position="156"/>
        <end position="167"/>
    </location>
</feature>
<feature type="region of interest" description="Disordered" evidence="1">
    <location>
        <begin position="43"/>
        <end position="64"/>
    </location>
</feature>
<proteinExistence type="predicted"/>
<dbReference type="STRING" id="7238.B4ILK2"/>
<dbReference type="EMBL" id="CH480874">
    <property type="protein sequence ID" value="EDW53890.1"/>
    <property type="molecule type" value="Genomic_DNA"/>
</dbReference>
<name>B4ILK2_DROSE</name>
<feature type="compositionally biased region" description="Basic residues" evidence="1">
    <location>
        <begin position="43"/>
        <end position="56"/>
    </location>
</feature>
<feature type="compositionally biased region" description="Acidic residues" evidence="1">
    <location>
        <begin position="173"/>
        <end position="182"/>
    </location>
</feature>
<evidence type="ECO:0000313" key="2">
    <source>
        <dbReference type="EMBL" id="EDW53890.1"/>
    </source>
</evidence>
<sequence length="182" mass="20843">MPGLRHGQIYTYPSSRWRKPKRQYLLNPNQSFRAYQYREHNLQHSHHQAHQHHHHIPSSGVAVPQNPHLAESAAIVATDGNSMGASGDNDSKDSHANVEKEWFHDEMDTSHFHHGDEFEDDFDSDNDFDESYTSRGKRKKCSRPRRTNANVEGTPKRGRKGGGNRRKNAVEGDLIENVEPVE</sequence>
<feature type="region of interest" description="Disordered" evidence="1">
    <location>
        <begin position="117"/>
        <end position="182"/>
    </location>
</feature>
<dbReference type="KEGG" id="dse:6620403"/>
<keyword evidence="3" id="KW-1185">Reference proteome</keyword>